<feature type="coiled-coil region" evidence="1">
    <location>
        <begin position="174"/>
        <end position="201"/>
    </location>
</feature>
<keyword evidence="2" id="KW-0472">Membrane</keyword>
<keyword evidence="2" id="KW-1133">Transmembrane helix</keyword>
<name>A0ABZ3FUX3_9ACTN</name>
<feature type="transmembrane region" description="Helical" evidence="2">
    <location>
        <begin position="32"/>
        <end position="56"/>
    </location>
</feature>
<evidence type="ECO:0000313" key="4">
    <source>
        <dbReference type="Proteomes" id="UP001442841"/>
    </source>
</evidence>
<dbReference type="Proteomes" id="UP001442841">
    <property type="component" value="Chromosome"/>
</dbReference>
<evidence type="ECO:0000313" key="3">
    <source>
        <dbReference type="EMBL" id="XAN08500.1"/>
    </source>
</evidence>
<reference evidence="3 4" key="1">
    <citation type="submission" date="2024-04" db="EMBL/GenBank/DDBJ databases">
        <title>Isolation of an actinomycete strain from pig manure.</title>
        <authorList>
            <person name="Gong T."/>
            <person name="Yu Z."/>
            <person name="An M."/>
            <person name="Wei C."/>
            <person name="Yang W."/>
            <person name="Liu L."/>
        </authorList>
    </citation>
    <scope>NUCLEOTIDE SEQUENCE [LARGE SCALE GENOMIC DNA]</scope>
    <source>
        <strain evidence="3 4">ZF39</strain>
    </source>
</reference>
<keyword evidence="4" id="KW-1185">Reference proteome</keyword>
<dbReference type="EMBL" id="CP154795">
    <property type="protein sequence ID" value="XAN08500.1"/>
    <property type="molecule type" value="Genomic_DNA"/>
</dbReference>
<gene>
    <name evidence="3" type="ORF">AADG42_14715</name>
</gene>
<evidence type="ECO:0000256" key="2">
    <source>
        <dbReference type="SAM" id="Phobius"/>
    </source>
</evidence>
<dbReference type="RefSeq" id="WP_425309958.1">
    <property type="nucleotide sequence ID" value="NZ_CP154795.1"/>
</dbReference>
<proteinExistence type="predicted"/>
<protein>
    <submittedName>
        <fullName evidence="3">Uncharacterized protein</fullName>
    </submittedName>
</protein>
<keyword evidence="2" id="KW-0812">Transmembrane</keyword>
<sequence>MERKNTVGRTATIVGAVVVIGVIIWIDIATGLWQNLVILAGLAAGLVSFLLTTLVLDRVMARHQARRWAPLNRLALSEFMHAMADEDASEISRGHIVMRSLPEVQSPLGSERLHQELSELREQVVSEREQLAVALSMWAEFLTSSGDNETILNHAAGIALRLDEVRDATVAVEREGSEETLAELRREIDNCNHHFATMAQELHSRLEEERRLLGRHLYGGGD</sequence>
<evidence type="ECO:0000256" key="1">
    <source>
        <dbReference type="SAM" id="Coils"/>
    </source>
</evidence>
<feature type="transmembrane region" description="Helical" evidence="2">
    <location>
        <begin position="7"/>
        <end position="26"/>
    </location>
</feature>
<keyword evidence="1" id="KW-0175">Coiled coil</keyword>
<accession>A0ABZ3FUX3</accession>
<organism evidence="3 4">
    <name type="scientific">Ammonicoccus fulvus</name>
    <dbReference type="NCBI Taxonomy" id="3138240"/>
    <lineage>
        <taxon>Bacteria</taxon>
        <taxon>Bacillati</taxon>
        <taxon>Actinomycetota</taxon>
        <taxon>Actinomycetes</taxon>
        <taxon>Propionibacteriales</taxon>
        <taxon>Propionibacteriaceae</taxon>
        <taxon>Ammonicoccus</taxon>
    </lineage>
</organism>